<protein>
    <submittedName>
        <fullName evidence="1">DUF3793 family protein</fullName>
    </submittedName>
</protein>
<evidence type="ECO:0000313" key="2">
    <source>
        <dbReference type="Proteomes" id="UP000709351"/>
    </source>
</evidence>
<dbReference type="InterPro" id="IPR024523">
    <property type="entry name" value="DUF3793"/>
</dbReference>
<proteinExistence type="predicted"/>
<dbReference type="Pfam" id="PF12672">
    <property type="entry name" value="DUF3793"/>
    <property type="match status" value="1"/>
</dbReference>
<gene>
    <name evidence="1" type="ORF">HXM93_03250</name>
</gene>
<dbReference type="Proteomes" id="UP000709351">
    <property type="component" value="Unassembled WGS sequence"/>
</dbReference>
<dbReference type="EMBL" id="JABZRD010000160">
    <property type="protein sequence ID" value="MBF1283536.1"/>
    <property type="molecule type" value="Genomic_DNA"/>
</dbReference>
<evidence type="ECO:0000313" key="1">
    <source>
        <dbReference type="EMBL" id="MBF1283536.1"/>
    </source>
</evidence>
<comment type="caution">
    <text evidence="1">The sequence shown here is derived from an EMBL/GenBank/DDBJ whole genome shotgun (WGS) entry which is preliminary data.</text>
</comment>
<accession>A0A930DP33</accession>
<name>A0A930DP33_9FIRM</name>
<dbReference type="AlphaFoldDB" id="A0A930DP33"/>
<organism evidence="1 2">
    <name type="scientific">Oribacterium parvum</name>
    <dbReference type="NCBI Taxonomy" id="1501329"/>
    <lineage>
        <taxon>Bacteria</taxon>
        <taxon>Bacillati</taxon>
        <taxon>Bacillota</taxon>
        <taxon>Clostridia</taxon>
        <taxon>Lachnospirales</taxon>
        <taxon>Lachnospiraceae</taxon>
        <taxon>Oribacterium</taxon>
    </lineage>
</organism>
<reference evidence="1" key="1">
    <citation type="submission" date="2020-04" db="EMBL/GenBank/DDBJ databases">
        <title>Deep metagenomics examines the oral microbiome during advanced dental caries in children, revealing novel taxa and co-occurrences with host molecules.</title>
        <authorList>
            <person name="Baker J.L."/>
            <person name="Morton J.T."/>
            <person name="Dinis M."/>
            <person name="Alvarez R."/>
            <person name="Tran N.C."/>
            <person name="Knight R."/>
            <person name="Edlund A."/>
        </authorList>
    </citation>
    <scope>NUCLEOTIDE SEQUENCE</scope>
    <source>
        <strain evidence="1">JCVI_24_bin.2</strain>
    </source>
</reference>
<sequence>MEWNGFFCRKKSSVEDYVREHLCLNAPVIAGLKPAAIFTVSYEEKKMLESLFSRYNDFRIETLHSGKKESIFLYRKSVFFRHLQNRNLRRFLSSLDLGYKEDKTGNYLFLFKERFRKYKDCGATFPHEVGIFLGYPPEDIRIYMEDPYRKAKLTGYWKVYSNEEAALHLFRAYDSCIQKFLQLLEDGFSLRSIVESYGLRKDKAA</sequence>